<sequence length="165" mass="18382">MDLFSIGLDTDHLYNISTGRAASDKVSHSLSDLLKTGETLRDKLIDECANDPHRFENPLHKNNYKSFVDDNPKKRDKIIGKIQGLKEQCDIFGRLLAISNENDLDMVSVMEYALTDGPTCLSHPDGTMNKTDKSKLSNASLTGFSPSNPTSVQYTIIDGYFFAPY</sequence>
<proteinExistence type="predicted"/>
<dbReference type="Proteomes" id="UP001239111">
    <property type="component" value="Chromosome 2"/>
</dbReference>
<gene>
    <name evidence="1" type="ORF">QAD02_012268</name>
</gene>
<protein>
    <submittedName>
        <fullName evidence="1">Uncharacterized protein</fullName>
    </submittedName>
</protein>
<reference evidence="1" key="1">
    <citation type="submission" date="2023-04" db="EMBL/GenBank/DDBJ databases">
        <title>A chromosome-level genome assembly of the parasitoid wasp Eretmocerus hayati.</title>
        <authorList>
            <person name="Zhong Y."/>
            <person name="Liu S."/>
            <person name="Liu Y."/>
        </authorList>
    </citation>
    <scope>NUCLEOTIDE SEQUENCE</scope>
    <source>
        <strain evidence="1">ZJU_SS_LIU_2023</strain>
    </source>
</reference>
<dbReference type="EMBL" id="CM056742">
    <property type="protein sequence ID" value="KAJ8676481.1"/>
    <property type="molecule type" value="Genomic_DNA"/>
</dbReference>
<accession>A0ACC2P0X0</accession>
<comment type="caution">
    <text evidence="1">The sequence shown here is derived from an EMBL/GenBank/DDBJ whole genome shotgun (WGS) entry which is preliminary data.</text>
</comment>
<evidence type="ECO:0000313" key="1">
    <source>
        <dbReference type="EMBL" id="KAJ8676481.1"/>
    </source>
</evidence>
<organism evidence="1 2">
    <name type="scientific">Eretmocerus hayati</name>
    <dbReference type="NCBI Taxonomy" id="131215"/>
    <lineage>
        <taxon>Eukaryota</taxon>
        <taxon>Metazoa</taxon>
        <taxon>Ecdysozoa</taxon>
        <taxon>Arthropoda</taxon>
        <taxon>Hexapoda</taxon>
        <taxon>Insecta</taxon>
        <taxon>Pterygota</taxon>
        <taxon>Neoptera</taxon>
        <taxon>Endopterygota</taxon>
        <taxon>Hymenoptera</taxon>
        <taxon>Apocrita</taxon>
        <taxon>Proctotrupomorpha</taxon>
        <taxon>Chalcidoidea</taxon>
        <taxon>Aphelinidae</taxon>
        <taxon>Aphelininae</taxon>
        <taxon>Eretmocerus</taxon>
    </lineage>
</organism>
<name>A0ACC2P0X0_9HYME</name>
<evidence type="ECO:0000313" key="2">
    <source>
        <dbReference type="Proteomes" id="UP001239111"/>
    </source>
</evidence>
<keyword evidence="2" id="KW-1185">Reference proteome</keyword>